<gene>
    <name evidence="1" type="ORF">CUJ83_06415</name>
</gene>
<evidence type="ECO:0000313" key="2">
    <source>
        <dbReference type="Proteomes" id="UP001320159"/>
    </source>
</evidence>
<dbReference type="Gene3D" id="1.25.10.90">
    <property type="match status" value="1"/>
</dbReference>
<name>A0AAP2RED4_9EURY</name>
<reference evidence="1 2" key="1">
    <citation type="submission" date="2017-11" db="EMBL/GenBank/DDBJ databases">
        <title>Isolation and Characterization of Family Methanocellaceae Species from Potential Methane Hydrate Area Offshore Southwestern Taiwan.</title>
        <authorList>
            <person name="Zhang W.-L."/>
            <person name="Chen W.-C."/>
            <person name="Lai M.-C."/>
            <person name="Chen S.-C."/>
        </authorList>
    </citation>
    <scope>NUCLEOTIDE SEQUENCE [LARGE SCALE GENOMIC DNA]</scope>
    <source>
        <strain evidence="1 2">CWC-04</strain>
    </source>
</reference>
<keyword evidence="2" id="KW-1185">Reference proteome</keyword>
<sequence>MAFIRDKELGTYGRSLQRSIIEVFPDGIMPYTDMSSWRYDASKWKRRAVPVAMIKLLKTVEDPVQLLDFIRPMMMDKERVVHQGLGWFLRETWKKYPVQVESFLLVWKDSSPRLIFQYATEKMTPENKARLKKAGKKN</sequence>
<protein>
    <recommendedName>
        <fullName evidence="3">DNA alkylation repair enzyme</fullName>
    </recommendedName>
</protein>
<comment type="caution">
    <text evidence="1">The sequence shown here is derived from an EMBL/GenBank/DDBJ whole genome shotgun (WGS) entry which is preliminary data.</text>
</comment>
<accession>A0AAP2RED4</accession>
<dbReference type="EMBL" id="PGCK01000004">
    <property type="protein sequence ID" value="MCD1294632.1"/>
    <property type="molecule type" value="Genomic_DNA"/>
</dbReference>
<dbReference type="PANTHER" id="PTHR34070:SF1">
    <property type="entry name" value="DNA ALKYLATION REPAIR PROTEIN"/>
    <property type="match status" value="1"/>
</dbReference>
<organism evidence="1 2">
    <name type="scientific">Methanooceanicella nereidis</name>
    <dbReference type="NCBI Taxonomy" id="2052831"/>
    <lineage>
        <taxon>Archaea</taxon>
        <taxon>Methanobacteriati</taxon>
        <taxon>Methanobacteriota</taxon>
        <taxon>Stenosarchaea group</taxon>
        <taxon>Methanomicrobia</taxon>
        <taxon>Methanocellales</taxon>
        <taxon>Methanocellaceae</taxon>
        <taxon>Methanooceanicella</taxon>
    </lineage>
</organism>
<dbReference type="InterPro" id="IPR016024">
    <property type="entry name" value="ARM-type_fold"/>
</dbReference>
<dbReference type="InterPro" id="IPR014825">
    <property type="entry name" value="DNA_alkylation"/>
</dbReference>
<dbReference type="Proteomes" id="UP001320159">
    <property type="component" value="Unassembled WGS sequence"/>
</dbReference>
<evidence type="ECO:0000313" key="1">
    <source>
        <dbReference type="EMBL" id="MCD1294632.1"/>
    </source>
</evidence>
<dbReference type="PANTHER" id="PTHR34070">
    <property type="entry name" value="ARMADILLO-TYPE FOLD"/>
    <property type="match status" value="1"/>
</dbReference>
<dbReference type="SUPFAM" id="SSF48371">
    <property type="entry name" value="ARM repeat"/>
    <property type="match status" value="1"/>
</dbReference>
<evidence type="ECO:0008006" key="3">
    <source>
        <dbReference type="Google" id="ProtNLM"/>
    </source>
</evidence>
<proteinExistence type="predicted"/>
<dbReference type="AlphaFoldDB" id="A0AAP2RED4"/>
<dbReference type="Pfam" id="PF08713">
    <property type="entry name" value="DNA_alkylation"/>
    <property type="match status" value="1"/>
</dbReference>